<evidence type="ECO:0000256" key="9">
    <source>
        <dbReference type="SAM" id="MobiDB-lite"/>
    </source>
</evidence>
<keyword evidence="12" id="KW-1185">Reference proteome</keyword>
<feature type="region of interest" description="Disordered" evidence="9">
    <location>
        <begin position="215"/>
        <end position="244"/>
    </location>
</feature>
<proteinExistence type="predicted"/>
<dbReference type="InterPro" id="IPR047544">
    <property type="entry name" value="RING-HC_RBR_RNF216"/>
</dbReference>
<keyword evidence="4" id="KW-0677">Repeat</keyword>
<evidence type="ECO:0000313" key="12">
    <source>
        <dbReference type="Proteomes" id="UP001642482"/>
    </source>
</evidence>
<keyword evidence="5" id="KW-0863">Zinc-finger</keyword>
<feature type="coiled-coil region" evidence="8">
    <location>
        <begin position="633"/>
        <end position="691"/>
    </location>
</feature>
<sequence>MRHILCGGTKAISHLEEKRKRFPVGLPFRRRPKKDDAPLIGSGAPAAPKSPISGIQLIVAEPAPAPQPVPQVVELAVPQAIPPAEPPVQPPVQPLVEPPAEPLPVEEPAMNAVARVAAIAPPALAAPVPAVLVPVANNVQPLADGEANAAIEIEDDAGKLSYDEEIMTNCLGEVFGMFPDICSDYLQETCESLAYDVEAVISHILDKIDNGFKYPTRPPTEKEMERERKRRKMSKSTEGGAAAAEAVKSTDFIDNNSEMDPKEKASRAIQIFGSDEKGKPYEYITFARTLCQQAYPFVPTKHIQANLAEHKNCLLPALLELDNHIVEKGPMDLAFVFKKHKTKVLPMYSMEELPETIRKENSAVKKEAMKEYLAALKIRLLRKAQREAEKQREIEEAANFRQAQRDGTAKECECCFGDFAMNRMVHCDASLLHWFCRDCARRMAENQIGLSKYTLACMSMDGCKAGFSYDQRGLFLDQKTTVALERIEQEHVLREAGIENLETCPYCPFAAEYPPVEINKEFVCQNPECEAVTCRLCRKDTHIPKTCAEVERENGPSARLTIEEAMSAAMIRNCNKCGTPFIKDHGCNKMTCSRAGCNNVQCYVCHKSCDYSHFDDTTRGGKQGNCPLFESAEERHEEEVQAAEAKARETVVKSNPDLDINLLRIHLSDKVVADEKRRKDEEAERQAANRR</sequence>
<evidence type="ECO:0000256" key="7">
    <source>
        <dbReference type="ARBA" id="ARBA00022833"/>
    </source>
</evidence>
<dbReference type="CDD" id="cd20339">
    <property type="entry name" value="BRcat_RBR_RNF216"/>
    <property type="match status" value="1"/>
</dbReference>
<evidence type="ECO:0000256" key="8">
    <source>
        <dbReference type="SAM" id="Coils"/>
    </source>
</evidence>
<keyword evidence="2" id="KW-0808">Transferase</keyword>
<keyword evidence="7" id="KW-0862">Zinc</keyword>
<dbReference type="InterPro" id="IPR044066">
    <property type="entry name" value="TRIAD_supradom"/>
</dbReference>
<dbReference type="PANTHER" id="PTHR22770:SF47">
    <property type="entry name" value="E3 UBIQUITIN-PROTEIN LIGASE RNF216"/>
    <property type="match status" value="1"/>
</dbReference>
<comment type="pathway">
    <text evidence="1">Protein modification; protein ubiquitination.</text>
</comment>
<evidence type="ECO:0000256" key="5">
    <source>
        <dbReference type="ARBA" id="ARBA00022771"/>
    </source>
</evidence>
<evidence type="ECO:0000259" key="10">
    <source>
        <dbReference type="PROSITE" id="PS51873"/>
    </source>
</evidence>
<dbReference type="PROSITE" id="PS51873">
    <property type="entry name" value="TRIAD"/>
    <property type="match status" value="1"/>
</dbReference>
<feature type="region of interest" description="Disordered" evidence="9">
    <location>
        <begin position="24"/>
        <end position="48"/>
    </location>
</feature>
<dbReference type="PANTHER" id="PTHR22770">
    <property type="entry name" value="UBIQUITIN CONJUGATING ENZYME 7 INTERACTING PROTEIN-RELATED"/>
    <property type="match status" value="1"/>
</dbReference>
<dbReference type="InterPro" id="IPR047546">
    <property type="entry name" value="Rcat_RBR_RNF216"/>
</dbReference>
<name>A0ABP0B1T9_9PEZI</name>
<protein>
    <recommendedName>
        <fullName evidence="10">RING-type domain-containing protein</fullName>
    </recommendedName>
</protein>
<organism evidence="11 12">
    <name type="scientific">Sporothrix eucalyptigena</name>
    <dbReference type="NCBI Taxonomy" id="1812306"/>
    <lineage>
        <taxon>Eukaryota</taxon>
        <taxon>Fungi</taxon>
        <taxon>Dikarya</taxon>
        <taxon>Ascomycota</taxon>
        <taxon>Pezizomycotina</taxon>
        <taxon>Sordariomycetes</taxon>
        <taxon>Sordariomycetidae</taxon>
        <taxon>Ophiostomatales</taxon>
        <taxon>Ophiostomataceae</taxon>
        <taxon>Sporothrix</taxon>
    </lineage>
</organism>
<gene>
    <name evidence="11" type="ORF">SEUCBS140593_001872</name>
</gene>
<dbReference type="CDD" id="cd16630">
    <property type="entry name" value="RING-HC_RBR_RNF216"/>
    <property type="match status" value="1"/>
</dbReference>
<accession>A0ABP0B1T9</accession>
<evidence type="ECO:0000313" key="11">
    <source>
        <dbReference type="EMBL" id="CAK7213489.1"/>
    </source>
</evidence>
<dbReference type="EMBL" id="CAWUHD010000011">
    <property type="protein sequence ID" value="CAK7213489.1"/>
    <property type="molecule type" value="Genomic_DNA"/>
</dbReference>
<evidence type="ECO:0000256" key="1">
    <source>
        <dbReference type="ARBA" id="ARBA00004906"/>
    </source>
</evidence>
<dbReference type="Pfam" id="PF26200">
    <property type="entry name" value="Rcat_RNF216"/>
    <property type="match status" value="1"/>
</dbReference>
<feature type="domain" description="RING-type" evidence="10">
    <location>
        <begin position="408"/>
        <end position="630"/>
    </location>
</feature>
<comment type="caution">
    <text evidence="11">The sequence shown here is derived from an EMBL/GenBank/DDBJ whole genome shotgun (WGS) entry which is preliminary data.</text>
</comment>
<dbReference type="CDD" id="cd20353">
    <property type="entry name" value="Rcat_RBR_RNF216"/>
    <property type="match status" value="1"/>
</dbReference>
<keyword evidence="8" id="KW-0175">Coiled coil</keyword>
<keyword evidence="3" id="KW-0479">Metal-binding</keyword>
<dbReference type="SUPFAM" id="SSF57850">
    <property type="entry name" value="RING/U-box"/>
    <property type="match status" value="1"/>
</dbReference>
<dbReference type="InterPro" id="IPR051628">
    <property type="entry name" value="LUBAC_E3_Ligases"/>
</dbReference>
<dbReference type="InterPro" id="IPR047545">
    <property type="entry name" value="BRcat_RBR_RNF216"/>
</dbReference>
<dbReference type="Gene3D" id="1.20.120.1750">
    <property type="match status" value="1"/>
</dbReference>
<keyword evidence="6" id="KW-0833">Ubl conjugation pathway</keyword>
<reference evidence="11 12" key="1">
    <citation type="submission" date="2024-01" db="EMBL/GenBank/DDBJ databases">
        <authorList>
            <person name="Allen C."/>
            <person name="Tagirdzhanova G."/>
        </authorList>
    </citation>
    <scope>NUCLEOTIDE SEQUENCE [LARGE SCALE GENOMIC DNA]</scope>
</reference>
<evidence type="ECO:0000256" key="2">
    <source>
        <dbReference type="ARBA" id="ARBA00022679"/>
    </source>
</evidence>
<evidence type="ECO:0000256" key="3">
    <source>
        <dbReference type="ARBA" id="ARBA00022723"/>
    </source>
</evidence>
<evidence type="ECO:0000256" key="6">
    <source>
        <dbReference type="ARBA" id="ARBA00022786"/>
    </source>
</evidence>
<evidence type="ECO:0000256" key="4">
    <source>
        <dbReference type="ARBA" id="ARBA00022737"/>
    </source>
</evidence>
<dbReference type="Proteomes" id="UP001642482">
    <property type="component" value="Unassembled WGS sequence"/>
</dbReference>